<sequence>MSDIRKLLKEATMGSHEEAEKSSFMIDMLKGRLTKKQYVLFLVQLRYIYKALEEESEKLRDYELHASVYFPSELYRFQNISADLNYLDPKWSSYEILKSTKKYAERIHEVGIRKSARFLSHTYVRYMGDVSGGQMIRYKLRKAYQLPENGDGLKFYDFENINNIKNFKSLYFSRLNEVVQNEEAIKEILDEARLAFKMNINLFNELSKVVC</sequence>
<feature type="binding site" evidence="5">
    <location>
        <position position="123"/>
    </location>
    <ligand>
        <name>heme b</name>
        <dbReference type="ChEBI" id="CHEBI:60344"/>
    </ligand>
</feature>
<keyword evidence="3 4" id="KW-0408">Iron</keyword>
<evidence type="ECO:0000256" key="3">
    <source>
        <dbReference type="ARBA" id="ARBA00023004"/>
    </source>
</evidence>
<dbReference type="GO" id="GO:0020037">
    <property type="term" value="F:heme binding"/>
    <property type="evidence" value="ECO:0007669"/>
    <property type="project" value="TreeGrafter"/>
</dbReference>
<dbReference type="PIRSF" id="PIRSF000343">
    <property type="entry name" value="Haem_Oase"/>
    <property type="match status" value="1"/>
</dbReference>
<evidence type="ECO:0000313" key="7">
    <source>
        <dbReference type="EMBL" id="CAD5114727.1"/>
    </source>
</evidence>
<dbReference type="Pfam" id="PF01126">
    <property type="entry name" value="Heme_oxygenase"/>
    <property type="match status" value="1"/>
</dbReference>
<dbReference type="EMBL" id="CAJFCJ010000005">
    <property type="protein sequence ID" value="CAD5114727.1"/>
    <property type="molecule type" value="Genomic_DNA"/>
</dbReference>
<comment type="catalytic activity">
    <reaction evidence="4">
        <text>heme b + 3 reduced [NADPH--hemoprotein reductase] + 3 O2 = biliverdin IXalpha + CO + Fe(2+) + 3 oxidized [NADPH--hemoprotein reductase] + 3 H2O + H(+)</text>
        <dbReference type="Rhea" id="RHEA:21764"/>
        <dbReference type="Rhea" id="RHEA-COMP:11964"/>
        <dbReference type="Rhea" id="RHEA-COMP:11965"/>
        <dbReference type="ChEBI" id="CHEBI:15377"/>
        <dbReference type="ChEBI" id="CHEBI:15378"/>
        <dbReference type="ChEBI" id="CHEBI:15379"/>
        <dbReference type="ChEBI" id="CHEBI:17245"/>
        <dbReference type="ChEBI" id="CHEBI:29033"/>
        <dbReference type="ChEBI" id="CHEBI:57618"/>
        <dbReference type="ChEBI" id="CHEBI:57991"/>
        <dbReference type="ChEBI" id="CHEBI:58210"/>
        <dbReference type="ChEBI" id="CHEBI:60344"/>
        <dbReference type="EC" id="1.14.14.18"/>
    </reaction>
</comment>
<dbReference type="GO" id="GO:0046872">
    <property type="term" value="F:metal ion binding"/>
    <property type="evidence" value="ECO:0007669"/>
    <property type="project" value="UniProtKB-UniRule"/>
</dbReference>
<dbReference type="OrthoDB" id="652091at2759"/>
<proteinExistence type="inferred from homology"/>
<evidence type="ECO:0000256" key="2">
    <source>
        <dbReference type="ARBA" id="ARBA00022723"/>
    </source>
</evidence>
<dbReference type="InterPro" id="IPR016053">
    <property type="entry name" value="Haem_Oase-like"/>
</dbReference>
<dbReference type="GO" id="GO:0006979">
    <property type="term" value="P:response to oxidative stress"/>
    <property type="evidence" value="ECO:0007669"/>
    <property type="project" value="TreeGrafter"/>
</dbReference>
<feature type="binding site" evidence="5">
    <location>
        <position position="9"/>
    </location>
    <ligand>
        <name>heme b</name>
        <dbReference type="ChEBI" id="CHEBI:60344"/>
    </ligand>
</feature>
<comment type="similarity">
    <text evidence="4">Belongs to the heme oxygenase family.</text>
</comment>
<dbReference type="Gene3D" id="1.20.910.10">
    <property type="entry name" value="Heme oxygenase-like"/>
    <property type="match status" value="1"/>
</dbReference>
<dbReference type="PRINTS" id="PR00088">
    <property type="entry name" value="HAEMOXYGNASE"/>
</dbReference>
<dbReference type="CDD" id="cd19165">
    <property type="entry name" value="HemeO"/>
    <property type="match status" value="1"/>
</dbReference>
<accession>A0A7I8VEW9</accession>
<dbReference type="GO" id="GO:0004392">
    <property type="term" value="F:heme oxygenase (decyclizing) activity"/>
    <property type="evidence" value="ECO:0007669"/>
    <property type="project" value="UniProtKB-UniRule"/>
</dbReference>
<dbReference type="Proteomes" id="UP000549394">
    <property type="component" value="Unassembled WGS sequence"/>
</dbReference>
<dbReference type="PANTHER" id="PTHR10720:SF0">
    <property type="entry name" value="HEME OXYGENASE"/>
    <property type="match status" value="1"/>
</dbReference>
<organism evidence="7 8">
    <name type="scientific">Dimorphilus gyrociliatus</name>
    <dbReference type="NCBI Taxonomy" id="2664684"/>
    <lineage>
        <taxon>Eukaryota</taxon>
        <taxon>Metazoa</taxon>
        <taxon>Spiralia</taxon>
        <taxon>Lophotrochozoa</taxon>
        <taxon>Annelida</taxon>
        <taxon>Polychaeta</taxon>
        <taxon>Polychaeta incertae sedis</taxon>
        <taxon>Dinophilidae</taxon>
        <taxon>Dimorphilus</taxon>
    </lineage>
</organism>
<reference evidence="7 8" key="1">
    <citation type="submission" date="2020-08" db="EMBL/GenBank/DDBJ databases">
        <authorList>
            <person name="Hejnol A."/>
        </authorList>
    </citation>
    <scope>NUCLEOTIDE SEQUENCE [LARGE SCALE GENOMIC DNA]</scope>
</reference>
<dbReference type="InterPro" id="IPR016084">
    <property type="entry name" value="Haem_Oase-like_multi-hlx"/>
</dbReference>
<evidence type="ECO:0000256" key="6">
    <source>
        <dbReference type="PIRSR" id="PIRSR000343-2"/>
    </source>
</evidence>
<keyword evidence="1 4" id="KW-0349">Heme</keyword>
<keyword evidence="8" id="KW-1185">Reference proteome</keyword>
<feature type="binding site" description="axial binding residue" evidence="6">
    <location>
        <position position="16"/>
    </location>
    <ligand>
        <name>heme b</name>
        <dbReference type="ChEBI" id="CHEBI:60344"/>
    </ligand>
    <ligandPart>
        <name>Fe</name>
        <dbReference type="ChEBI" id="CHEBI:18248"/>
    </ligandPart>
</feature>
<dbReference type="GO" id="GO:0006788">
    <property type="term" value="P:heme oxidation"/>
    <property type="evidence" value="ECO:0007669"/>
    <property type="project" value="UniProtKB-UniRule"/>
</dbReference>
<dbReference type="InterPro" id="IPR002051">
    <property type="entry name" value="Haem_Oase"/>
</dbReference>
<gene>
    <name evidence="7" type="ORF">DGYR_LOCUS3550</name>
</gene>
<dbReference type="GO" id="GO:0042167">
    <property type="term" value="P:heme catabolic process"/>
    <property type="evidence" value="ECO:0007669"/>
    <property type="project" value="TreeGrafter"/>
</dbReference>
<protein>
    <recommendedName>
        <fullName evidence="4">Heme oxygenase</fullName>
        <ecNumber evidence="4">1.14.14.18</ecNumber>
    </recommendedName>
</protein>
<name>A0A7I8VEW9_9ANNE</name>
<dbReference type="EC" id="1.14.14.18" evidence="4"/>
<evidence type="ECO:0000256" key="4">
    <source>
        <dbReference type="PIRNR" id="PIRNR000343"/>
    </source>
</evidence>
<evidence type="ECO:0000256" key="5">
    <source>
        <dbReference type="PIRSR" id="PIRSR000343-1"/>
    </source>
</evidence>
<evidence type="ECO:0000313" key="8">
    <source>
        <dbReference type="Proteomes" id="UP000549394"/>
    </source>
</evidence>
<dbReference type="PANTHER" id="PTHR10720">
    <property type="entry name" value="HEME OXYGENASE"/>
    <property type="match status" value="1"/>
</dbReference>
<comment type="caution">
    <text evidence="7">The sequence shown here is derived from an EMBL/GenBank/DDBJ whole genome shotgun (WGS) entry which is preliminary data.</text>
</comment>
<dbReference type="SUPFAM" id="SSF48613">
    <property type="entry name" value="Heme oxygenase-like"/>
    <property type="match status" value="1"/>
</dbReference>
<dbReference type="AlphaFoldDB" id="A0A7I8VEW9"/>
<keyword evidence="2 4" id="KW-0479">Metal-binding</keyword>
<evidence type="ECO:0000256" key="1">
    <source>
        <dbReference type="ARBA" id="ARBA00022617"/>
    </source>
</evidence>